<feature type="transmembrane region" description="Helical" evidence="7">
    <location>
        <begin position="63"/>
        <end position="80"/>
    </location>
</feature>
<keyword evidence="3" id="KW-1003">Cell membrane</keyword>
<keyword evidence="6 7" id="KW-0472">Membrane</keyword>
<feature type="transmembrane region" description="Helical" evidence="7">
    <location>
        <begin position="38"/>
        <end position="57"/>
    </location>
</feature>
<evidence type="ECO:0000256" key="5">
    <source>
        <dbReference type="ARBA" id="ARBA00022989"/>
    </source>
</evidence>
<dbReference type="NCBIfam" id="TIGR01528">
    <property type="entry name" value="NMN_trans_PnuC"/>
    <property type="match status" value="1"/>
</dbReference>
<dbReference type="InterPro" id="IPR006419">
    <property type="entry name" value="NMN_transpt_PnuC"/>
</dbReference>
<keyword evidence="4 7" id="KW-0812">Transmembrane</keyword>
<dbReference type="PANTHER" id="PTHR36122:SF2">
    <property type="entry name" value="NICOTINAMIDE RIBOSIDE TRANSPORTER PNUC"/>
    <property type="match status" value="1"/>
</dbReference>
<evidence type="ECO:0000256" key="3">
    <source>
        <dbReference type="ARBA" id="ARBA00022475"/>
    </source>
</evidence>
<proteinExistence type="predicted"/>
<feature type="transmembrane region" description="Helical" evidence="7">
    <location>
        <begin position="101"/>
        <end position="119"/>
    </location>
</feature>
<organism evidence="8">
    <name type="scientific">bioreactor metagenome</name>
    <dbReference type="NCBI Taxonomy" id="1076179"/>
    <lineage>
        <taxon>unclassified sequences</taxon>
        <taxon>metagenomes</taxon>
        <taxon>ecological metagenomes</taxon>
    </lineage>
</organism>
<reference evidence="8" key="1">
    <citation type="submission" date="2019-08" db="EMBL/GenBank/DDBJ databases">
        <authorList>
            <person name="Kucharzyk K."/>
            <person name="Murdoch R.W."/>
            <person name="Higgins S."/>
            <person name="Loffler F."/>
        </authorList>
    </citation>
    <scope>NUCLEOTIDE SEQUENCE</scope>
</reference>
<dbReference type="EMBL" id="VSSQ01000358">
    <property type="protein sequence ID" value="MPL92439.1"/>
    <property type="molecule type" value="Genomic_DNA"/>
</dbReference>
<gene>
    <name evidence="8" type="primary">pnuC_6</name>
    <name evidence="8" type="ORF">SDC9_38540</name>
</gene>
<feature type="transmembrane region" description="Helical" evidence="7">
    <location>
        <begin position="175"/>
        <end position="193"/>
    </location>
</feature>
<feature type="transmembrane region" description="Helical" evidence="7">
    <location>
        <begin position="12"/>
        <end position="31"/>
    </location>
</feature>
<dbReference type="GO" id="GO:0034257">
    <property type="term" value="F:nicotinamide riboside transmembrane transporter activity"/>
    <property type="evidence" value="ECO:0007669"/>
    <property type="project" value="InterPro"/>
</dbReference>
<comment type="caution">
    <text evidence="8">The sequence shown here is derived from an EMBL/GenBank/DDBJ whole genome shotgun (WGS) entry which is preliminary data.</text>
</comment>
<evidence type="ECO:0000256" key="1">
    <source>
        <dbReference type="ARBA" id="ARBA00004651"/>
    </source>
</evidence>
<evidence type="ECO:0000256" key="7">
    <source>
        <dbReference type="SAM" id="Phobius"/>
    </source>
</evidence>
<evidence type="ECO:0000256" key="6">
    <source>
        <dbReference type="ARBA" id="ARBA00023136"/>
    </source>
</evidence>
<evidence type="ECO:0000256" key="4">
    <source>
        <dbReference type="ARBA" id="ARBA00022692"/>
    </source>
</evidence>
<dbReference type="AlphaFoldDB" id="A0A644VM17"/>
<dbReference type="GO" id="GO:0005886">
    <property type="term" value="C:plasma membrane"/>
    <property type="evidence" value="ECO:0007669"/>
    <property type="project" value="UniProtKB-SubCell"/>
</dbReference>
<keyword evidence="5 7" id="KW-1133">Transmembrane helix</keyword>
<sequence length="213" mass="24761">MRLYKQNNMQYISEHYIEIIGSILSLIYLYLSIRQKIGLWIFGFLCSALYIVVFFQSKFYADMSLQFYYLAVSVFGWVSWKSGKQQSGKELPVKRTKKLQALVLLLITTFVFLLYYFVLTHYTDSPLPLGDSFTTALSIIATWMLARKLIEHWILWVIVDGLSAGLYLYKGLYPTAILFVIYTVMAIVGWYQWKKDLHQHNINAPVAHNLNGA</sequence>
<name>A0A644VM17_9ZZZZ</name>
<comment type="subcellular location">
    <subcellularLocation>
        <location evidence="1">Cell membrane</location>
        <topology evidence="1">Multi-pass membrane protein</topology>
    </subcellularLocation>
</comment>
<accession>A0A644VM17</accession>
<protein>
    <submittedName>
        <fullName evidence="8">Nicotinamide riboside transporter PnuC</fullName>
    </submittedName>
</protein>
<dbReference type="PANTHER" id="PTHR36122">
    <property type="entry name" value="NICOTINAMIDE RIBOSIDE TRANSPORTER PNUC"/>
    <property type="match status" value="1"/>
</dbReference>
<keyword evidence="2" id="KW-0813">Transport</keyword>
<evidence type="ECO:0000256" key="2">
    <source>
        <dbReference type="ARBA" id="ARBA00022448"/>
    </source>
</evidence>
<dbReference type="Pfam" id="PF04973">
    <property type="entry name" value="NMN_transporter"/>
    <property type="match status" value="1"/>
</dbReference>
<evidence type="ECO:0000313" key="8">
    <source>
        <dbReference type="EMBL" id="MPL92439.1"/>
    </source>
</evidence>